<dbReference type="PANTHER" id="PTHR42872:SF6">
    <property type="entry name" value="PROTEIN-GLUTAMATE METHYLESTERASE_PROTEIN-GLUTAMINE GLUTAMINASE"/>
    <property type="match status" value="1"/>
</dbReference>
<keyword evidence="7" id="KW-1185">Reference proteome</keyword>
<gene>
    <name evidence="6" type="ORF">EU557_16430</name>
</gene>
<dbReference type="CDD" id="cd16433">
    <property type="entry name" value="CheB"/>
    <property type="match status" value="1"/>
</dbReference>
<evidence type="ECO:0000313" key="7">
    <source>
        <dbReference type="Proteomes" id="UP000298284"/>
    </source>
</evidence>
<keyword evidence="4" id="KW-0145">Chemotaxis</keyword>
<dbReference type="Pfam" id="PF01339">
    <property type="entry name" value="CheB_methylest"/>
    <property type="match status" value="1"/>
</dbReference>
<evidence type="ECO:0000256" key="2">
    <source>
        <dbReference type="ARBA" id="ARBA00039140"/>
    </source>
</evidence>
<dbReference type="OrthoDB" id="1524092at2"/>
<evidence type="ECO:0000259" key="5">
    <source>
        <dbReference type="PROSITE" id="PS50122"/>
    </source>
</evidence>
<keyword evidence="1 4" id="KW-0378">Hydrolase</keyword>
<reference evidence="6 7" key="1">
    <citation type="submission" date="2019-04" db="EMBL/GenBank/DDBJ databases">
        <authorList>
            <person name="Feng G."/>
            <person name="Zhang J."/>
            <person name="Zhu H."/>
        </authorList>
    </citation>
    <scope>NUCLEOTIDE SEQUENCE [LARGE SCALE GENOMIC DNA]</scope>
    <source>
        <strain evidence="6 7">JCM 19491</strain>
    </source>
</reference>
<dbReference type="SUPFAM" id="SSF52738">
    <property type="entry name" value="Methylesterase CheB, C-terminal domain"/>
    <property type="match status" value="1"/>
</dbReference>
<dbReference type="AlphaFoldDB" id="A0A4Z0MKN6"/>
<dbReference type="InterPro" id="IPR035909">
    <property type="entry name" value="CheB_C"/>
</dbReference>
<dbReference type="Gene3D" id="3.40.50.180">
    <property type="entry name" value="Methylesterase CheB, C-terminal domain"/>
    <property type="match status" value="1"/>
</dbReference>
<dbReference type="GO" id="GO:0000156">
    <property type="term" value="F:phosphorelay response regulator activity"/>
    <property type="evidence" value="ECO:0007669"/>
    <property type="project" value="InterPro"/>
</dbReference>
<evidence type="ECO:0000256" key="4">
    <source>
        <dbReference type="PROSITE-ProRule" id="PRU00050"/>
    </source>
</evidence>
<dbReference type="PIRSF" id="PIRSF036461">
    <property type="entry name" value="Chmtx_methlestr"/>
    <property type="match status" value="1"/>
</dbReference>
<dbReference type="EC" id="3.1.1.61" evidence="2"/>
<evidence type="ECO:0000256" key="1">
    <source>
        <dbReference type="ARBA" id="ARBA00022801"/>
    </source>
</evidence>
<accession>A0A4Z0MKN6</accession>
<dbReference type="GO" id="GO:0006935">
    <property type="term" value="P:chemotaxis"/>
    <property type="evidence" value="ECO:0007669"/>
    <property type="project" value="UniProtKB-UniRule"/>
</dbReference>
<dbReference type="PROSITE" id="PS50122">
    <property type="entry name" value="CHEB"/>
    <property type="match status" value="1"/>
</dbReference>
<evidence type="ECO:0000256" key="3">
    <source>
        <dbReference type="ARBA" id="ARBA00048267"/>
    </source>
</evidence>
<feature type="active site" evidence="4">
    <location>
        <position position="148"/>
    </location>
</feature>
<dbReference type="PANTHER" id="PTHR42872">
    <property type="entry name" value="PROTEIN-GLUTAMATE METHYLESTERASE/PROTEIN-GLUTAMINE GLUTAMINASE"/>
    <property type="match status" value="1"/>
</dbReference>
<protein>
    <recommendedName>
        <fullName evidence="2">protein-glutamate methylesterase</fullName>
        <ecNumber evidence="2">3.1.1.61</ecNumber>
    </recommendedName>
</protein>
<organism evidence="6 7">
    <name type="scientific">Hymenobacter wooponensis</name>
    <dbReference type="NCBI Taxonomy" id="1525360"/>
    <lineage>
        <taxon>Bacteria</taxon>
        <taxon>Pseudomonadati</taxon>
        <taxon>Bacteroidota</taxon>
        <taxon>Cytophagia</taxon>
        <taxon>Cytophagales</taxon>
        <taxon>Hymenobacteraceae</taxon>
        <taxon>Hymenobacter</taxon>
    </lineage>
</organism>
<sequence length="358" mass="38833">MLRPAGLICSFTPQPVNPPPYLIVIGTSAGGMPALSELVSQLPASIPAAVLVVQHLAPESSGEALINRLSRNSQMKCQLAVDQTVIEAGNLYLAPPDRHLLLRVNRLLVTKGPRENGFRPAADTLFRSAAVSFGSSVIGIVLTGMLHDGTAGLDFIKRCGGLAVVQDPHDAEYSSMPESALRNVDIDYTVPLARMGALLIELTHHPLPPQNLADIPLDLKTEAAIAERVVGTTDEVQDIGHQVPLTCPDCGGALWQLDQGNVLRFRCHTGHAFTAEALLDKEQNSLEETLWVAIRMMEERKILLTSMASRGSGLWSVQQEERIEELKSHINRLREFLLNGSSNTKGKIANTDRLEGQA</sequence>
<dbReference type="EMBL" id="SRKZ01000004">
    <property type="protein sequence ID" value="TGD79797.1"/>
    <property type="molecule type" value="Genomic_DNA"/>
</dbReference>
<feature type="active site" evidence="4">
    <location>
        <position position="55"/>
    </location>
</feature>
<proteinExistence type="predicted"/>
<dbReference type="GO" id="GO:0005737">
    <property type="term" value="C:cytoplasm"/>
    <property type="evidence" value="ECO:0007669"/>
    <property type="project" value="InterPro"/>
</dbReference>
<dbReference type="Proteomes" id="UP000298284">
    <property type="component" value="Unassembled WGS sequence"/>
</dbReference>
<comment type="caution">
    <text evidence="6">The sequence shown here is derived from an EMBL/GenBank/DDBJ whole genome shotgun (WGS) entry which is preliminary data.</text>
</comment>
<evidence type="ECO:0000313" key="6">
    <source>
        <dbReference type="EMBL" id="TGD79797.1"/>
    </source>
</evidence>
<dbReference type="InterPro" id="IPR000673">
    <property type="entry name" value="Sig_transdc_resp-reg_Me-estase"/>
</dbReference>
<name>A0A4Z0MKN6_9BACT</name>
<feature type="domain" description="CheB-type methylesterase" evidence="5">
    <location>
        <begin position="18"/>
        <end position="201"/>
    </location>
</feature>
<dbReference type="InterPro" id="IPR011247">
    <property type="entry name" value="Chemotax_prot-Glu_Me-esterase"/>
</dbReference>
<comment type="catalytic activity">
    <reaction evidence="3">
        <text>[protein]-L-glutamate 5-O-methyl ester + H2O = L-glutamyl-[protein] + methanol + H(+)</text>
        <dbReference type="Rhea" id="RHEA:23236"/>
        <dbReference type="Rhea" id="RHEA-COMP:10208"/>
        <dbReference type="Rhea" id="RHEA-COMP:10311"/>
        <dbReference type="ChEBI" id="CHEBI:15377"/>
        <dbReference type="ChEBI" id="CHEBI:15378"/>
        <dbReference type="ChEBI" id="CHEBI:17790"/>
        <dbReference type="ChEBI" id="CHEBI:29973"/>
        <dbReference type="ChEBI" id="CHEBI:82795"/>
        <dbReference type="EC" id="3.1.1.61"/>
    </reaction>
</comment>
<feature type="active site" evidence="4">
    <location>
        <position position="28"/>
    </location>
</feature>
<dbReference type="GO" id="GO:0008984">
    <property type="term" value="F:protein-glutamate methylesterase activity"/>
    <property type="evidence" value="ECO:0007669"/>
    <property type="project" value="UniProtKB-EC"/>
</dbReference>